<dbReference type="EMBL" id="BONH01000007">
    <property type="protein sequence ID" value="GIF96966.1"/>
    <property type="molecule type" value="Genomic_DNA"/>
</dbReference>
<evidence type="ECO:0000313" key="2">
    <source>
        <dbReference type="Proteomes" id="UP000659904"/>
    </source>
</evidence>
<protein>
    <submittedName>
        <fullName evidence="1">Uncharacterized protein</fullName>
    </submittedName>
</protein>
<reference evidence="1 2" key="1">
    <citation type="submission" date="2021-01" db="EMBL/GenBank/DDBJ databases">
        <title>Whole genome shotgun sequence of Catellatospora citrea NBRC 14495.</title>
        <authorList>
            <person name="Komaki H."/>
            <person name="Tamura T."/>
        </authorList>
    </citation>
    <scope>NUCLEOTIDE SEQUENCE [LARGE SCALE GENOMIC DNA]</scope>
    <source>
        <strain evidence="1 2">NBRC 14495</strain>
    </source>
</reference>
<sequence>MPSGFAVTWTSSEVNAVTSTGRPDLAASAEALFSVGVDGAGVPACRAAAGGAAWPAVAEGTVSPAARTTTAMIDRVALISTPRCGRSEWCR</sequence>
<comment type="caution">
    <text evidence="1">The sequence shown here is derived from an EMBL/GenBank/DDBJ whole genome shotgun (WGS) entry which is preliminary data.</text>
</comment>
<dbReference type="AlphaFoldDB" id="A0A8J3K5A0"/>
<dbReference type="Proteomes" id="UP000659904">
    <property type="component" value="Unassembled WGS sequence"/>
</dbReference>
<keyword evidence="2" id="KW-1185">Reference proteome</keyword>
<organism evidence="1 2">
    <name type="scientific">Catellatospora citrea</name>
    <dbReference type="NCBI Taxonomy" id="53366"/>
    <lineage>
        <taxon>Bacteria</taxon>
        <taxon>Bacillati</taxon>
        <taxon>Actinomycetota</taxon>
        <taxon>Actinomycetes</taxon>
        <taxon>Micromonosporales</taxon>
        <taxon>Micromonosporaceae</taxon>
        <taxon>Catellatospora</taxon>
    </lineage>
</organism>
<accession>A0A8J3K5A0</accession>
<gene>
    <name evidence="1" type="ORF">Cci01nite_20600</name>
</gene>
<proteinExistence type="predicted"/>
<evidence type="ECO:0000313" key="1">
    <source>
        <dbReference type="EMBL" id="GIF96966.1"/>
    </source>
</evidence>
<name>A0A8J3K5A0_9ACTN</name>